<dbReference type="SUPFAM" id="SSF54523">
    <property type="entry name" value="Pili subunits"/>
    <property type="match status" value="1"/>
</dbReference>
<dbReference type="EMBL" id="SJPI01000001">
    <property type="protein sequence ID" value="TWT55046.1"/>
    <property type="molecule type" value="Genomic_DNA"/>
</dbReference>
<dbReference type="Proteomes" id="UP000316598">
    <property type="component" value="Unassembled WGS sequence"/>
</dbReference>
<gene>
    <name evidence="3" type="ORF">Pla22_27000</name>
</gene>
<dbReference type="InterPro" id="IPR012902">
    <property type="entry name" value="N_methyl_site"/>
</dbReference>
<sequence>MKRYRPGFTLVELLVVIAIIGILMGLLIPAVGAARESARSTQCGVNVRNLALAAVQHNNTKGQLPTYVNKYGYFAGGTDPSDLGNSPPAHVKLGGYGVAILPWLDAQPTYEHWTEDRYPLISTGAGDIGATTAFAGEGYHGLATPNLGVFQCPSNPVSEGRNGRNSYAPNNGLSPIRLSASGNGSPTASDYVVPGATPLEAFVASESELNGVSTAAYLGLDMAPVASGNSPRLPPTGSRPAERIRLEDLKDGQTGTLLYSENIQAMPWHRVGFLGENAGDLATQLAPFAGTQDLDYTATPQTLPYLYAKFTNGLVWHYQDPKFAQLNGLTVPPVSPNGSAVTDVWPQHKINGGGALLEESLLVKTMYENYFDAPSLARPSSAHVEGVNCGFGDGSNRFISESIDYRVYQAMMTPRGKSSDVPWKEFVITNELD</sequence>
<reference evidence="3 4" key="1">
    <citation type="submission" date="2019-02" db="EMBL/GenBank/DDBJ databases">
        <title>Deep-cultivation of Planctomycetes and their phenomic and genomic characterization uncovers novel biology.</title>
        <authorList>
            <person name="Wiegand S."/>
            <person name="Jogler M."/>
            <person name="Boedeker C."/>
            <person name="Pinto D."/>
            <person name="Vollmers J."/>
            <person name="Rivas-Marin E."/>
            <person name="Kohn T."/>
            <person name="Peeters S.H."/>
            <person name="Heuer A."/>
            <person name="Rast P."/>
            <person name="Oberbeckmann S."/>
            <person name="Bunk B."/>
            <person name="Jeske O."/>
            <person name="Meyerdierks A."/>
            <person name="Storesund J.E."/>
            <person name="Kallscheuer N."/>
            <person name="Luecker S."/>
            <person name="Lage O.M."/>
            <person name="Pohl T."/>
            <person name="Merkel B.J."/>
            <person name="Hornburger P."/>
            <person name="Mueller R.-W."/>
            <person name="Bruemmer F."/>
            <person name="Labrenz M."/>
            <person name="Spormann A.M."/>
            <person name="Op Den Camp H."/>
            <person name="Overmann J."/>
            <person name="Amann R."/>
            <person name="Jetten M.S.M."/>
            <person name="Mascher T."/>
            <person name="Medema M.H."/>
            <person name="Devos D.P."/>
            <person name="Kaster A.-K."/>
            <person name="Ovreas L."/>
            <person name="Rohde M."/>
            <person name="Galperin M.Y."/>
            <person name="Jogler C."/>
        </authorList>
    </citation>
    <scope>NUCLEOTIDE SEQUENCE [LARGE SCALE GENOMIC DNA]</scope>
    <source>
        <strain evidence="3 4">Pla22</strain>
    </source>
</reference>
<organism evidence="3 4">
    <name type="scientific">Rubripirellula amarantea</name>
    <dbReference type="NCBI Taxonomy" id="2527999"/>
    <lineage>
        <taxon>Bacteria</taxon>
        <taxon>Pseudomonadati</taxon>
        <taxon>Planctomycetota</taxon>
        <taxon>Planctomycetia</taxon>
        <taxon>Pirellulales</taxon>
        <taxon>Pirellulaceae</taxon>
        <taxon>Rubripirellula</taxon>
    </lineage>
</organism>
<dbReference type="RefSeq" id="WP_146514987.1">
    <property type="nucleotide sequence ID" value="NZ_SJPI01000001.1"/>
</dbReference>
<dbReference type="Pfam" id="PF07596">
    <property type="entry name" value="SBP_bac_10"/>
    <property type="match status" value="1"/>
</dbReference>
<dbReference type="OrthoDB" id="269098at2"/>
<feature type="transmembrane region" description="Helical" evidence="1">
    <location>
        <begin position="7"/>
        <end position="32"/>
    </location>
</feature>
<accession>A0A5C5WWG9</accession>
<keyword evidence="1" id="KW-0472">Membrane</keyword>
<evidence type="ECO:0000259" key="2">
    <source>
        <dbReference type="Pfam" id="PF07596"/>
    </source>
</evidence>
<feature type="domain" description="DUF1559" evidence="2">
    <location>
        <begin position="33"/>
        <end position="404"/>
    </location>
</feature>
<evidence type="ECO:0000256" key="1">
    <source>
        <dbReference type="SAM" id="Phobius"/>
    </source>
</evidence>
<dbReference type="InterPro" id="IPR027558">
    <property type="entry name" value="Pre_pil_HX9DG_C"/>
</dbReference>
<dbReference type="PANTHER" id="PTHR30093:SF2">
    <property type="entry name" value="TYPE II SECRETION SYSTEM PROTEIN H"/>
    <property type="match status" value="1"/>
</dbReference>
<dbReference type="Pfam" id="PF07963">
    <property type="entry name" value="N_methyl"/>
    <property type="match status" value="1"/>
</dbReference>
<comment type="caution">
    <text evidence="3">The sequence shown here is derived from an EMBL/GenBank/DDBJ whole genome shotgun (WGS) entry which is preliminary data.</text>
</comment>
<keyword evidence="1" id="KW-1133">Transmembrane helix</keyword>
<name>A0A5C5WWG9_9BACT</name>
<dbReference type="InterPro" id="IPR045584">
    <property type="entry name" value="Pilin-like"/>
</dbReference>
<dbReference type="AlphaFoldDB" id="A0A5C5WWG9"/>
<keyword evidence="1" id="KW-0812">Transmembrane</keyword>
<dbReference type="InterPro" id="IPR011453">
    <property type="entry name" value="DUF1559"/>
</dbReference>
<proteinExistence type="predicted"/>
<dbReference type="Gene3D" id="3.30.700.10">
    <property type="entry name" value="Glycoprotein, Type 4 Pilin"/>
    <property type="match status" value="1"/>
</dbReference>
<evidence type="ECO:0000313" key="4">
    <source>
        <dbReference type="Proteomes" id="UP000316598"/>
    </source>
</evidence>
<keyword evidence="4" id="KW-1185">Reference proteome</keyword>
<evidence type="ECO:0000313" key="3">
    <source>
        <dbReference type="EMBL" id="TWT55046.1"/>
    </source>
</evidence>
<protein>
    <recommendedName>
        <fullName evidence="2">DUF1559 domain-containing protein</fullName>
    </recommendedName>
</protein>
<dbReference type="NCBIfam" id="TIGR02532">
    <property type="entry name" value="IV_pilin_GFxxxE"/>
    <property type="match status" value="1"/>
</dbReference>
<dbReference type="NCBIfam" id="TIGR04294">
    <property type="entry name" value="pre_pil_HX9DG"/>
    <property type="match status" value="1"/>
</dbReference>
<dbReference type="PANTHER" id="PTHR30093">
    <property type="entry name" value="GENERAL SECRETION PATHWAY PROTEIN G"/>
    <property type="match status" value="1"/>
</dbReference>